<feature type="chain" id="PRO_5042279367" description="Fibrinogen C-terminal domain-containing protein" evidence="3">
    <location>
        <begin position="28"/>
        <end position="359"/>
    </location>
</feature>
<feature type="signal peptide" evidence="3">
    <location>
        <begin position="1"/>
        <end position="27"/>
    </location>
</feature>
<dbReference type="InterPro" id="IPR002181">
    <property type="entry name" value="Fibrinogen_a/b/g_C_dom"/>
</dbReference>
<organism evidence="5 6">
    <name type="scientific">Ridgeia piscesae</name>
    <name type="common">Tubeworm</name>
    <dbReference type="NCBI Taxonomy" id="27915"/>
    <lineage>
        <taxon>Eukaryota</taxon>
        <taxon>Metazoa</taxon>
        <taxon>Spiralia</taxon>
        <taxon>Lophotrochozoa</taxon>
        <taxon>Annelida</taxon>
        <taxon>Polychaeta</taxon>
        <taxon>Sedentaria</taxon>
        <taxon>Canalipalpata</taxon>
        <taxon>Sabellida</taxon>
        <taxon>Siboglinidae</taxon>
        <taxon>Ridgeia</taxon>
    </lineage>
</organism>
<dbReference type="PROSITE" id="PS00514">
    <property type="entry name" value="FIBRINOGEN_C_1"/>
    <property type="match status" value="1"/>
</dbReference>
<dbReference type="PANTHER" id="PTHR19143">
    <property type="entry name" value="FIBRINOGEN/TENASCIN/ANGIOPOEITIN"/>
    <property type="match status" value="1"/>
</dbReference>
<dbReference type="SUPFAM" id="SSF56496">
    <property type="entry name" value="Fibrinogen C-terminal domain-like"/>
    <property type="match status" value="1"/>
</dbReference>
<evidence type="ECO:0000256" key="2">
    <source>
        <dbReference type="SAM" id="Coils"/>
    </source>
</evidence>
<sequence length="359" mass="40738">MCTSVCPVSLLALVVVAFVVHPAPVVCQCTTGHCHDDGDNDVSVLTAMVSRLQDTVEQLQGQIQRQINDTAEQLLHKLQQQLSDATDQQLNQLTKLTDTLVKQETFSLLAVVVVAFLVHPAPVVCQCTTGHCHDDGDNDVMLKRHFRPRDCYDLLRDGHNASGVYEVYLAKARKFVRVFCDMDSNDGGWLVFQRRQDGSVDFYRDWGTYKKGFGDVNGEFWLGNDYLNDITSQGQYLLRIDMEDFTDESRYAVYSNFAVGAEIEKYKLTLGTYSGTAGDSLTIHHRQSFSTRDRDNDANTSHCAQVYKGGWWYAACHYSNLNGLYLRGHHDSYADGIEWHAWHGYHYSLKKVEMKLRPL</sequence>
<feature type="domain" description="Fibrinogen C-terminal" evidence="4">
    <location>
        <begin position="142"/>
        <end position="359"/>
    </location>
</feature>
<dbReference type="EMBL" id="JAODUO010001033">
    <property type="protein sequence ID" value="KAK2171725.1"/>
    <property type="molecule type" value="Genomic_DNA"/>
</dbReference>
<keyword evidence="6" id="KW-1185">Reference proteome</keyword>
<reference evidence="5" key="1">
    <citation type="journal article" date="2023" name="Mol. Biol. Evol.">
        <title>Third-Generation Sequencing Reveals the Adaptive Role of the Epigenome in Three Deep-Sea Polychaetes.</title>
        <authorList>
            <person name="Perez M."/>
            <person name="Aroh O."/>
            <person name="Sun Y."/>
            <person name="Lan Y."/>
            <person name="Juniper S.K."/>
            <person name="Young C.R."/>
            <person name="Angers B."/>
            <person name="Qian P.Y."/>
        </authorList>
    </citation>
    <scope>NUCLEOTIDE SEQUENCE</scope>
    <source>
        <strain evidence="5">R07B-5</strain>
    </source>
</reference>
<protein>
    <recommendedName>
        <fullName evidence="4">Fibrinogen C-terminal domain-containing protein</fullName>
    </recommendedName>
</protein>
<evidence type="ECO:0000313" key="6">
    <source>
        <dbReference type="Proteomes" id="UP001209878"/>
    </source>
</evidence>
<dbReference type="NCBIfam" id="NF040941">
    <property type="entry name" value="GGGWT_bact"/>
    <property type="match status" value="1"/>
</dbReference>
<dbReference type="AlphaFoldDB" id="A0AAD9KIF6"/>
<dbReference type="Gene3D" id="3.90.215.10">
    <property type="entry name" value="Gamma Fibrinogen, chain A, domain 1"/>
    <property type="match status" value="1"/>
</dbReference>
<keyword evidence="2" id="KW-0175">Coiled coil</keyword>
<dbReference type="InterPro" id="IPR020837">
    <property type="entry name" value="Fibrinogen_CS"/>
</dbReference>
<dbReference type="InterPro" id="IPR036056">
    <property type="entry name" value="Fibrinogen-like_C"/>
</dbReference>
<dbReference type="FunFam" id="3.90.215.10:FF:000001">
    <property type="entry name" value="Tenascin isoform 1"/>
    <property type="match status" value="1"/>
</dbReference>
<dbReference type="GO" id="GO:0005615">
    <property type="term" value="C:extracellular space"/>
    <property type="evidence" value="ECO:0007669"/>
    <property type="project" value="TreeGrafter"/>
</dbReference>
<evidence type="ECO:0000256" key="3">
    <source>
        <dbReference type="SAM" id="SignalP"/>
    </source>
</evidence>
<evidence type="ECO:0000256" key="1">
    <source>
        <dbReference type="ARBA" id="ARBA00023157"/>
    </source>
</evidence>
<keyword evidence="1" id="KW-1015">Disulfide bond</keyword>
<dbReference type="PANTHER" id="PTHR19143:SF458">
    <property type="entry name" value="FIBRINOGEN C-TERMINAL DOMAIN-CONTAINING PROTEIN-RELATED"/>
    <property type="match status" value="1"/>
</dbReference>
<dbReference type="PROSITE" id="PS51406">
    <property type="entry name" value="FIBRINOGEN_C_2"/>
    <property type="match status" value="1"/>
</dbReference>
<evidence type="ECO:0000259" key="4">
    <source>
        <dbReference type="PROSITE" id="PS51406"/>
    </source>
</evidence>
<proteinExistence type="predicted"/>
<feature type="coiled-coil region" evidence="2">
    <location>
        <begin position="42"/>
        <end position="88"/>
    </location>
</feature>
<keyword evidence="3" id="KW-0732">Signal</keyword>
<accession>A0AAD9KIF6</accession>
<comment type="caution">
    <text evidence="5">The sequence shown here is derived from an EMBL/GenBank/DDBJ whole genome shotgun (WGS) entry which is preliminary data.</text>
</comment>
<dbReference type="Pfam" id="PF00147">
    <property type="entry name" value="Fibrinogen_C"/>
    <property type="match status" value="1"/>
</dbReference>
<dbReference type="InterPro" id="IPR014716">
    <property type="entry name" value="Fibrinogen_a/b/g_C_1"/>
</dbReference>
<dbReference type="InterPro" id="IPR050373">
    <property type="entry name" value="Fibrinogen_C-term_domain"/>
</dbReference>
<evidence type="ECO:0000313" key="5">
    <source>
        <dbReference type="EMBL" id="KAK2171725.1"/>
    </source>
</evidence>
<name>A0AAD9KIF6_RIDPI</name>
<dbReference type="SMART" id="SM00186">
    <property type="entry name" value="FBG"/>
    <property type="match status" value="1"/>
</dbReference>
<dbReference type="Proteomes" id="UP001209878">
    <property type="component" value="Unassembled WGS sequence"/>
</dbReference>
<dbReference type="CDD" id="cd00087">
    <property type="entry name" value="FReD"/>
    <property type="match status" value="1"/>
</dbReference>
<gene>
    <name evidence="5" type="ORF">NP493_1034g00007</name>
</gene>